<dbReference type="EMBL" id="CAJOBC010002463">
    <property type="protein sequence ID" value="CAF3734374.1"/>
    <property type="molecule type" value="Genomic_DNA"/>
</dbReference>
<dbReference type="EMBL" id="CAJNOQ010002463">
    <property type="protein sequence ID" value="CAF0959653.1"/>
    <property type="molecule type" value="Genomic_DNA"/>
</dbReference>
<feature type="repeat" description="NHL" evidence="2">
    <location>
        <begin position="309"/>
        <end position="340"/>
    </location>
</feature>
<dbReference type="CDD" id="cd05819">
    <property type="entry name" value="NHL"/>
    <property type="match status" value="1"/>
</dbReference>
<dbReference type="PANTHER" id="PTHR24104:SF25">
    <property type="entry name" value="PROTEIN LIN-41"/>
    <property type="match status" value="1"/>
</dbReference>
<accession>A0A814DKK1</accession>
<dbReference type="GO" id="GO:0000209">
    <property type="term" value="P:protein polyubiquitination"/>
    <property type="evidence" value="ECO:0007669"/>
    <property type="project" value="TreeGrafter"/>
</dbReference>
<dbReference type="GO" id="GO:0061630">
    <property type="term" value="F:ubiquitin protein ligase activity"/>
    <property type="evidence" value="ECO:0007669"/>
    <property type="project" value="TreeGrafter"/>
</dbReference>
<evidence type="ECO:0000256" key="1">
    <source>
        <dbReference type="ARBA" id="ARBA00022737"/>
    </source>
</evidence>
<keyword evidence="1" id="KW-0677">Repeat</keyword>
<dbReference type="Gene3D" id="2.120.10.30">
    <property type="entry name" value="TolB, C-terminal domain"/>
    <property type="match status" value="2"/>
</dbReference>
<name>A0A814DKK1_9BILA</name>
<evidence type="ECO:0000313" key="3">
    <source>
        <dbReference type="EMBL" id="CAF0959653.1"/>
    </source>
</evidence>
<evidence type="ECO:0000313" key="4">
    <source>
        <dbReference type="EMBL" id="CAF3734374.1"/>
    </source>
</evidence>
<gene>
    <name evidence="3" type="ORF">GPM918_LOCUS11685</name>
    <name evidence="4" type="ORF">SRO942_LOCUS11686</name>
</gene>
<keyword evidence="5" id="KW-1185">Reference proteome</keyword>
<evidence type="ECO:0000313" key="5">
    <source>
        <dbReference type="Proteomes" id="UP000663829"/>
    </source>
</evidence>
<dbReference type="AlphaFoldDB" id="A0A814DKK1"/>
<dbReference type="InterPro" id="IPR001258">
    <property type="entry name" value="NHL_repeat"/>
</dbReference>
<dbReference type="PANTHER" id="PTHR24104">
    <property type="entry name" value="E3 UBIQUITIN-PROTEIN LIGASE NHLRC1-RELATED"/>
    <property type="match status" value="1"/>
</dbReference>
<dbReference type="GO" id="GO:0043161">
    <property type="term" value="P:proteasome-mediated ubiquitin-dependent protein catabolic process"/>
    <property type="evidence" value="ECO:0007669"/>
    <property type="project" value="TreeGrafter"/>
</dbReference>
<sequence length="342" mass="37960">MRQLQPCEHPFCSTTALPNIPLNARWTQNGVTIAGGHGKGNASNQLGYPSGLYVDDDQTILIADEYNHRIVEWKCDATSGQVVAGGNGKGNRTDQLDRPLDVIVDKETDSLIICDEGNRRVMRWSRRSRTSGETIIENIDCWSLTMDDERFLYVSDRKNHEVRRYRVGETNGTVVAGGNGRGDRLNQLSGPCYVFVDRDHSVYVSDWRNHRVMKWVKGANEGIVVAGGRGEGNALTQLSNPQGVFVDPLGTVYVVCADYWNHQRVLCVDPLGTVYKADYGNNRVMRWCNGATQGNVIVGGKDAGLQVNPLDYPRNLTFDGHGNLYVADSGNHRVQRFSIEAS</sequence>
<reference evidence="3" key="1">
    <citation type="submission" date="2021-02" db="EMBL/GenBank/DDBJ databases">
        <authorList>
            <person name="Nowell W R."/>
        </authorList>
    </citation>
    <scope>NUCLEOTIDE SEQUENCE</scope>
</reference>
<organism evidence="3 5">
    <name type="scientific">Didymodactylos carnosus</name>
    <dbReference type="NCBI Taxonomy" id="1234261"/>
    <lineage>
        <taxon>Eukaryota</taxon>
        <taxon>Metazoa</taxon>
        <taxon>Spiralia</taxon>
        <taxon>Gnathifera</taxon>
        <taxon>Rotifera</taxon>
        <taxon>Eurotatoria</taxon>
        <taxon>Bdelloidea</taxon>
        <taxon>Philodinida</taxon>
        <taxon>Philodinidae</taxon>
        <taxon>Didymodactylos</taxon>
    </lineage>
</organism>
<dbReference type="OrthoDB" id="342730at2759"/>
<proteinExistence type="predicted"/>
<protein>
    <submittedName>
        <fullName evidence="3">Uncharacterized protein</fullName>
    </submittedName>
</protein>
<dbReference type="Proteomes" id="UP000681722">
    <property type="component" value="Unassembled WGS sequence"/>
</dbReference>
<dbReference type="SUPFAM" id="SSF63829">
    <property type="entry name" value="Calcium-dependent phosphotriesterase"/>
    <property type="match status" value="2"/>
</dbReference>
<comment type="caution">
    <text evidence="3">The sequence shown here is derived from an EMBL/GenBank/DDBJ whole genome shotgun (WGS) entry which is preliminary data.</text>
</comment>
<dbReference type="Proteomes" id="UP000663829">
    <property type="component" value="Unassembled WGS sequence"/>
</dbReference>
<dbReference type="InterPro" id="IPR011042">
    <property type="entry name" value="6-blade_b-propeller_TolB-like"/>
</dbReference>
<dbReference type="PROSITE" id="PS51125">
    <property type="entry name" value="NHL"/>
    <property type="match status" value="1"/>
</dbReference>
<evidence type="ECO:0000256" key="2">
    <source>
        <dbReference type="PROSITE-ProRule" id="PRU00504"/>
    </source>
</evidence>
<dbReference type="Gene3D" id="2.40.10.500">
    <property type="match status" value="1"/>
</dbReference>
<dbReference type="Pfam" id="PF01436">
    <property type="entry name" value="NHL"/>
    <property type="match status" value="2"/>
</dbReference>
<dbReference type="GO" id="GO:0008270">
    <property type="term" value="F:zinc ion binding"/>
    <property type="evidence" value="ECO:0007669"/>
    <property type="project" value="UniProtKB-KW"/>
</dbReference>
<dbReference type="InterPro" id="IPR050952">
    <property type="entry name" value="TRIM-NHL_E3_ligases"/>
</dbReference>